<dbReference type="EMBL" id="MU003523">
    <property type="protein sequence ID" value="KAF2466812.1"/>
    <property type="molecule type" value="Genomic_DNA"/>
</dbReference>
<gene>
    <name evidence="1" type="ORF">BDR25DRAFT_317483</name>
</gene>
<reference evidence="1" key="1">
    <citation type="journal article" date="2020" name="Stud. Mycol.">
        <title>101 Dothideomycetes genomes: a test case for predicting lifestyles and emergence of pathogens.</title>
        <authorList>
            <person name="Haridas S."/>
            <person name="Albert R."/>
            <person name="Binder M."/>
            <person name="Bloem J."/>
            <person name="Labutti K."/>
            <person name="Salamov A."/>
            <person name="Andreopoulos B."/>
            <person name="Baker S."/>
            <person name="Barry K."/>
            <person name="Bills G."/>
            <person name="Bluhm B."/>
            <person name="Cannon C."/>
            <person name="Castanera R."/>
            <person name="Culley D."/>
            <person name="Daum C."/>
            <person name="Ezra D."/>
            <person name="Gonzalez J."/>
            <person name="Henrissat B."/>
            <person name="Kuo A."/>
            <person name="Liang C."/>
            <person name="Lipzen A."/>
            <person name="Lutzoni F."/>
            <person name="Magnuson J."/>
            <person name="Mondo S."/>
            <person name="Nolan M."/>
            <person name="Ohm R."/>
            <person name="Pangilinan J."/>
            <person name="Park H.-J."/>
            <person name="Ramirez L."/>
            <person name="Alfaro M."/>
            <person name="Sun H."/>
            <person name="Tritt A."/>
            <person name="Yoshinaga Y."/>
            <person name="Zwiers L.-H."/>
            <person name="Turgeon B."/>
            <person name="Goodwin S."/>
            <person name="Spatafora J."/>
            <person name="Crous P."/>
            <person name="Grigoriev I."/>
        </authorList>
    </citation>
    <scope>NUCLEOTIDE SEQUENCE</scope>
    <source>
        <strain evidence="1">ATCC 200398</strain>
    </source>
</reference>
<keyword evidence="2" id="KW-1185">Reference proteome</keyword>
<evidence type="ECO:0000313" key="2">
    <source>
        <dbReference type="Proteomes" id="UP000799755"/>
    </source>
</evidence>
<comment type="caution">
    <text evidence="1">The sequence shown here is derived from an EMBL/GenBank/DDBJ whole genome shotgun (WGS) entry which is preliminary data.</text>
</comment>
<evidence type="ECO:0000313" key="1">
    <source>
        <dbReference type="EMBL" id="KAF2466812.1"/>
    </source>
</evidence>
<name>A0ACB6QKH3_9PLEO</name>
<accession>A0ACB6QKH3</accession>
<protein>
    <submittedName>
        <fullName evidence="1">HCP-like protein</fullName>
    </submittedName>
</protein>
<proteinExistence type="predicted"/>
<sequence>MSYQQGQPQLGATFIPGGFDDYYMPAPSPEVISPAPQRIMPEVPENMQENIAHLELEANGPRNSAAPMSPPTQGYNQASPNFPPRASSHQYGQAPSDTLGTQGGQGQGQWPARHTSISSAFKQPPSVQPQPVQQQSSHDYNQFANATEIPNFSPFPKLQSRPPNVPPSDDEKEAVLENARQPVLNSNDPEMQLAWAQDALSYVDAAMLHEQRLCETQPARPVTPQVEHNLRVDAMNVVSFLADQHHPKAEFMRGMWLEFGKFGLRVDKKEAFRCYTRAAQKGYARAEYRMGMQFEQSNDPIKALQHYKAGSEAGDSASNYRLGMMTLLGQHGQPQDFAKGIQLIRLAANTADENAPQGAYVLGMLQARELPQINVPETFLPYDEKSARQNIEKAAYLGFAKAQLKMGSAYELCSMGCDFNPTLSMHYNALASRQGEPEADMAISKWFLCGYEGEFAKNEDLAYQYAQRAASTGLSTAEFAMGYFNEIGMHVDINLEKALEWYEKASRNGNKDAAARIESISKSRTLSKKDHENVAISKIKSQHGSMRGQRPARLAKAAAPPLPSISDNSPSDYGSDASPAVASPIDSRLPNRNATTTPYPLSDKPPVVTTSTPYERPSTTTPYPVDNGPPRIGGQNPGFAGGFAPELRSATARPASAAFNINPNLYGANDPYGRGRHPPQGPGNMGPLPLRPHTSVDNMGQGRGRVPSGQRNPSGGPPPGPAPYRGPGGPSAERPEAYDRPPPQPQADFGFSAPDGRNRLQKQGLLKKQPTLPDIGYIAPLETKQQTRPSTVQPGQESRISTRPERPSTAAPGPRPPSRPGSRPGSSGRPSHHDPMPQAPAKPIAAPQPLTKQTPAPTGKSGAPAGAKPAAAKPAPPATPGKGPKTFDEMGIGQASKDSDCVVM</sequence>
<organism evidence="1 2">
    <name type="scientific">Lindgomyces ingoldianus</name>
    <dbReference type="NCBI Taxonomy" id="673940"/>
    <lineage>
        <taxon>Eukaryota</taxon>
        <taxon>Fungi</taxon>
        <taxon>Dikarya</taxon>
        <taxon>Ascomycota</taxon>
        <taxon>Pezizomycotina</taxon>
        <taxon>Dothideomycetes</taxon>
        <taxon>Pleosporomycetidae</taxon>
        <taxon>Pleosporales</taxon>
        <taxon>Lindgomycetaceae</taxon>
        <taxon>Lindgomyces</taxon>
    </lineage>
</organism>
<dbReference type="Proteomes" id="UP000799755">
    <property type="component" value="Unassembled WGS sequence"/>
</dbReference>